<dbReference type="PATRIC" id="fig|171383.3.peg.89"/>
<dbReference type="PRINTS" id="PR00040">
    <property type="entry name" value="HTHMERR"/>
</dbReference>
<sequence>MNMREFSGVVDLSSHTLRYYEKIGLLKNVQRNASGHRVYTQKDLDWVSFIKRLKETGMPLENILQYAALREKGVTTTSQRQQLLEQHQQRLKIHIQQQQQHLLALEEKIHLYKDGKVR</sequence>
<comment type="caution">
    <text evidence="3">The sequence shown here is derived from an EMBL/GenBank/DDBJ whole genome shotgun (WGS) entry which is preliminary data.</text>
</comment>
<keyword evidence="4" id="KW-1185">Reference proteome</keyword>
<accession>A0A0M0I3G6</accession>
<evidence type="ECO:0000259" key="2">
    <source>
        <dbReference type="PROSITE" id="PS50937"/>
    </source>
</evidence>
<evidence type="ECO:0000313" key="3">
    <source>
        <dbReference type="EMBL" id="KOO08870.1"/>
    </source>
</evidence>
<organism evidence="3 4">
    <name type="scientific">Vibrio hepatarius</name>
    <dbReference type="NCBI Taxonomy" id="171383"/>
    <lineage>
        <taxon>Bacteria</taxon>
        <taxon>Pseudomonadati</taxon>
        <taxon>Pseudomonadota</taxon>
        <taxon>Gammaproteobacteria</taxon>
        <taxon>Vibrionales</taxon>
        <taxon>Vibrionaceae</taxon>
        <taxon>Vibrio</taxon>
        <taxon>Vibrio oreintalis group</taxon>
    </lineage>
</organism>
<dbReference type="OrthoDB" id="9808480at2"/>
<dbReference type="EMBL" id="LHPI01000001">
    <property type="protein sequence ID" value="KOO08870.1"/>
    <property type="molecule type" value="Genomic_DNA"/>
</dbReference>
<dbReference type="InterPro" id="IPR047057">
    <property type="entry name" value="MerR_fam"/>
</dbReference>
<evidence type="ECO:0000256" key="1">
    <source>
        <dbReference type="ARBA" id="ARBA00023125"/>
    </source>
</evidence>
<keyword evidence="1" id="KW-0238">DNA-binding</keyword>
<protein>
    <submittedName>
        <fullName evidence="3">MerR family transcriptional regulator</fullName>
    </submittedName>
</protein>
<dbReference type="RefSeq" id="WP_053407124.1">
    <property type="nucleotide sequence ID" value="NZ_DAIPHI010000005.1"/>
</dbReference>
<dbReference type="GO" id="GO:0003677">
    <property type="term" value="F:DNA binding"/>
    <property type="evidence" value="ECO:0007669"/>
    <property type="project" value="UniProtKB-KW"/>
</dbReference>
<dbReference type="STRING" id="171383.AKJ31_00435"/>
<dbReference type="PROSITE" id="PS50937">
    <property type="entry name" value="HTH_MERR_2"/>
    <property type="match status" value="1"/>
</dbReference>
<dbReference type="Proteomes" id="UP000037530">
    <property type="component" value="Unassembled WGS sequence"/>
</dbReference>
<feature type="domain" description="HTH merR-type" evidence="2">
    <location>
        <begin position="1"/>
        <end position="69"/>
    </location>
</feature>
<dbReference type="CDD" id="cd01109">
    <property type="entry name" value="HTH_YyaN"/>
    <property type="match status" value="1"/>
</dbReference>
<dbReference type="AlphaFoldDB" id="A0A0M0I3G6"/>
<dbReference type="GO" id="GO:0003700">
    <property type="term" value="F:DNA-binding transcription factor activity"/>
    <property type="evidence" value="ECO:0007669"/>
    <property type="project" value="InterPro"/>
</dbReference>
<gene>
    <name evidence="3" type="ORF">AKJ31_00435</name>
</gene>
<proteinExistence type="predicted"/>
<dbReference type="Gene3D" id="1.10.1660.10">
    <property type="match status" value="1"/>
</dbReference>
<dbReference type="PANTHER" id="PTHR30204:SF98">
    <property type="entry name" value="HTH-TYPE TRANSCRIPTIONAL REGULATOR ADHR"/>
    <property type="match status" value="1"/>
</dbReference>
<name>A0A0M0I3G6_9VIBR</name>
<dbReference type="InterPro" id="IPR000551">
    <property type="entry name" value="MerR-type_HTH_dom"/>
</dbReference>
<dbReference type="SMART" id="SM00422">
    <property type="entry name" value="HTH_MERR"/>
    <property type="match status" value="1"/>
</dbReference>
<dbReference type="SUPFAM" id="SSF46955">
    <property type="entry name" value="Putative DNA-binding domain"/>
    <property type="match status" value="1"/>
</dbReference>
<evidence type="ECO:0000313" key="4">
    <source>
        <dbReference type="Proteomes" id="UP000037530"/>
    </source>
</evidence>
<dbReference type="InterPro" id="IPR009061">
    <property type="entry name" value="DNA-bd_dom_put_sf"/>
</dbReference>
<dbReference type="PANTHER" id="PTHR30204">
    <property type="entry name" value="REDOX-CYCLING DRUG-SENSING TRANSCRIPTIONAL ACTIVATOR SOXR"/>
    <property type="match status" value="1"/>
</dbReference>
<reference evidence="4" key="1">
    <citation type="submission" date="2015-08" db="EMBL/GenBank/DDBJ databases">
        <title>Vibrio galatheae sp. nov., a novel member of the Vibrionaceae family isolated from the Solomon Islands.</title>
        <authorList>
            <person name="Giubergia S."/>
            <person name="Machado H."/>
            <person name="Mateiu R.V."/>
            <person name="Gram L."/>
        </authorList>
    </citation>
    <scope>NUCLEOTIDE SEQUENCE [LARGE SCALE GENOMIC DNA]</scope>
    <source>
        <strain evidence="4">DSM 19134</strain>
    </source>
</reference>
<dbReference type="Pfam" id="PF13411">
    <property type="entry name" value="MerR_1"/>
    <property type="match status" value="1"/>
</dbReference>